<keyword evidence="6" id="KW-0547">Nucleotide-binding</keyword>
<evidence type="ECO:0000256" key="10">
    <source>
        <dbReference type="ARBA" id="ARBA00023136"/>
    </source>
</evidence>
<dbReference type="Pfam" id="PF00448">
    <property type="entry name" value="SRP54"/>
    <property type="match status" value="1"/>
</dbReference>
<evidence type="ECO:0000256" key="6">
    <source>
        <dbReference type="ARBA" id="ARBA00022741"/>
    </source>
</evidence>
<dbReference type="SUPFAM" id="SSF52540">
    <property type="entry name" value="P-loop containing nucleoside triphosphate hydrolases"/>
    <property type="match status" value="1"/>
</dbReference>
<dbReference type="InterPro" id="IPR047040">
    <property type="entry name" value="FlhF__GTPase_dom"/>
</dbReference>
<dbReference type="PANTHER" id="PTHR43134">
    <property type="entry name" value="SIGNAL RECOGNITION PARTICLE RECEPTOR SUBUNIT ALPHA"/>
    <property type="match status" value="1"/>
</dbReference>
<dbReference type="InterPro" id="IPR003593">
    <property type="entry name" value="AAA+_ATPase"/>
</dbReference>
<dbReference type="GO" id="GO:0005047">
    <property type="term" value="F:signal recognition particle binding"/>
    <property type="evidence" value="ECO:0007669"/>
    <property type="project" value="TreeGrafter"/>
</dbReference>
<keyword evidence="8" id="KW-0653">Protein transport</keyword>
<gene>
    <name evidence="17" type="primary">flhF</name>
    <name evidence="17" type="ORF">LKD47_04500</name>
</gene>
<keyword evidence="17" id="KW-0282">Flagellum</keyword>
<evidence type="ECO:0000259" key="15">
    <source>
        <dbReference type="SMART" id="SM00382"/>
    </source>
</evidence>
<feature type="domain" description="AAA+ ATPase" evidence="15">
    <location>
        <begin position="214"/>
        <end position="363"/>
    </location>
</feature>
<evidence type="ECO:0000259" key="16">
    <source>
        <dbReference type="SMART" id="SM00962"/>
    </source>
</evidence>
<dbReference type="GO" id="GO:0006614">
    <property type="term" value="P:SRP-dependent cotranslational protein targeting to membrane"/>
    <property type="evidence" value="ECO:0007669"/>
    <property type="project" value="UniProtKB-UniRule"/>
</dbReference>
<evidence type="ECO:0000256" key="8">
    <source>
        <dbReference type="ARBA" id="ARBA00022927"/>
    </source>
</evidence>
<dbReference type="InterPro" id="IPR027417">
    <property type="entry name" value="P-loop_NTPase"/>
</dbReference>
<keyword evidence="11" id="KW-1006">Bacterial flagellum protein export</keyword>
<evidence type="ECO:0000256" key="5">
    <source>
        <dbReference type="ARBA" id="ARBA00022475"/>
    </source>
</evidence>
<sequence>MTINKFQGRTREEAVDKAKKEMGEAVVIMNVKEIKPKGLFRALKSTTYEVTAALEEKEQTVNPLPALHAPLKMHDSINFAANEKIEIPAPEPAAIHPESSHDLEEKIESLSNLLEKKLKPEKEEEPKEEEKPEKETDAPKDMKHQQSETFRCIRMIYETLLDNEVNERYVNQILDDVEKNLRGSASMDIILSNVYQKMVLKFGQPQKIELVPGQPKIVFFIGPTGVGKTTTIAKVASRFKVDYGKKVAFLTADTYRIAAAEQLRTYANILDTPLTVIYSSEEMNAAIERVKDYDLVLVDTAGFSYKNEDQRKDMRNLIESLDDKYEKDVYLVLSATTKYRDLMEIVDKYHEISDYKIIFTKLDETSSYGSLLNIRMYSGADVSYVTTGQNVPDDIEIFQSQKIVKQLLGGR</sequence>
<proteinExistence type="inferred from homology"/>
<comment type="caution">
    <text evidence="17">The sequence shown here is derived from an EMBL/GenBank/DDBJ whole genome shotgun (WGS) entry which is preliminary data.</text>
</comment>
<feature type="region of interest" description="Disordered" evidence="14">
    <location>
        <begin position="116"/>
        <end position="145"/>
    </location>
</feature>
<protein>
    <recommendedName>
        <fullName evidence="3 13">Flagellar biosynthesis protein FlhF</fullName>
    </recommendedName>
</protein>
<evidence type="ECO:0000256" key="13">
    <source>
        <dbReference type="NCBIfam" id="TIGR03499"/>
    </source>
</evidence>
<keyword evidence="4" id="KW-0813">Transport</keyword>
<keyword evidence="17" id="KW-0969">Cilium</keyword>
<dbReference type="FunFam" id="3.40.50.300:FF:000695">
    <property type="entry name" value="Flagellar biosynthesis regulator FlhF"/>
    <property type="match status" value="1"/>
</dbReference>
<evidence type="ECO:0000313" key="17">
    <source>
        <dbReference type="EMBL" id="MCC2241567.1"/>
    </source>
</evidence>
<dbReference type="Gene3D" id="1.20.120.1380">
    <property type="entry name" value="Flagellar FlhF biosynthesis protein, N domain"/>
    <property type="match status" value="1"/>
</dbReference>
<dbReference type="GO" id="GO:0044781">
    <property type="term" value="P:bacterial-type flagellum organization"/>
    <property type="evidence" value="ECO:0007669"/>
    <property type="project" value="UniProtKB-UniRule"/>
</dbReference>
<dbReference type="NCBIfam" id="TIGR03499">
    <property type="entry name" value="FlhF"/>
    <property type="match status" value="1"/>
</dbReference>
<keyword evidence="17" id="KW-0966">Cell projection</keyword>
<evidence type="ECO:0000256" key="3">
    <source>
        <dbReference type="ARBA" id="ARBA00014919"/>
    </source>
</evidence>
<dbReference type="PANTHER" id="PTHR43134:SF3">
    <property type="entry name" value="FLAGELLAR BIOSYNTHESIS PROTEIN FLHF"/>
    <property type="match status" value="1"/>
</dbReference>
<dbReference type="InterPro" id="IPR000897">
    <property type="entry name" value="SRP54_GTPase_dom"/>
</dbReference>
<dbReference type="EMBL" id="JAJEQW010000003">
    <property type="protein sequence ID" value="MCC2241567.1"/>
    <property type="molecule type" value="Genomic_DNA"/>
</dbReference>
<evidence type="ECO:0000256" key="4">
    <source>
        <dbReference type="ARBA" id="ARBA00022448"/>
    </source>
</evidence>
<comment type="function">
    <text evidence="12">Necessary for flagellar biosynthesis. May be involved in translocation of the flagellum.</text>
</comment>
<dbReference type="AlphaFoldDB" id="A0AAW4WFE9"/>
<dbReference type="CDD" id="cd17873">
    <property type="entry name" value="FlhF"/>
    <property type="match status" value="1"/>
</dbReference>
<dbReference type="SMART" id="SM00382">
    <property type="entry name" value="AAA"/>
    <property type="match status" value="1"/>
</dbReference>
<evidence type="ECO:0000256" key="11">
    <source>
        <dbReference type="ARBA" id="ARBA00023225"/>
    </source>
</evidence>
<reference evidence="17" key="1">
    <citation type="submission" date="2021-10" db="EMBL/GenBank/DDBJ databases">
        <title>Anaerobic single-cell dispensing facilitates the cultivation of human gut bacteria.</title>
        <authorList>
            <person name="Afrizal A."/>
        </authorList>
    </citation>
    <scope>NUCLEOTIDE SEQUENCE</scope>
    <source>
        <strain evidence="17">CLA-AA-H204</strain>
    </source>
</reference>
<comment type="similarity">
    <text evidence="2">Belongs to the GTP-binding SRP family.</text>
</comment>
<evidence type="ECO:0000313" key="18">
    <source>
        <dbReference type="Proteomes" id="UP001198893"/>
    </source>
</evidence>
<evidence type="ECO:0000256" key="9">
    <source>
        <dbReference type="ARBA" id="ARBA00023134"/>
    </source>
</evidence>
<keyword evidence="5" id="KW-1003">Cell membrane</keyword>
<organism evidence="17 18">
    <name type="scientific">Roseburia amylophila</name>
    <dbReference type="NCBI Taxonomy" id="2981794"/>
    <lineage>
        <taxon>Bacteria</taxon>
        <taxon>Bacillati</taxon>
        <taxon>Bacillota</taxon>
        <taxon>Clostridia</taxon>
        <taxon>Lachnospirales</taxon>
        <taxon>Lachnospiraceae</taxon>
        <taxon>Roseburia</taxon>
    </lineage>
</organism>
<evidence type="ECO:0000256" key="1">
    <source>
        <dbReference type="ARBA" id="ARBA00004413"/>
    </source>
</evidence>
<dbReference type="InterPro" id="IPR020006">
    <property type="entry name" value="FlhF"/>
</dbReference>
<evidence type="ECO:0000256" key="2">
    <source>
        <dbReference type="ARBA" id="ARBA00008531"/>
    </source>
</evidence>
<dbReference type="GO" id="GO:0003924">
    <property type="term" value="F:GTPase activity"/>
    <property type="evidence" value="ECO:0007669"/>
    <property type="project" value="UniProtKB-UniRule"/>
</dbReference>
<evidence type="ECO:0000256" key="14">
    <source>
        <dbReference type="SAM" id="MobiDB-lite"/>
    </source>
</evidence>
<dbReference type="RefSeq" id="WP_022243293.1">
    <property type="nucleotide sequence ID" value="NZ_JAJEQW010000003.1"/>
</dbReference>
<accession>A0AAW4WFE9</accession>
<dbReference type="SMART" id="SM00962">
    <property type="entry name" value="SRP54"/>
    <property type="match status" value="1"/>
</dbReference>
<name>A0AAW4WFE9_9FIRM</name>
<feature type="domain" description="SRP54-type proteins GTP-binding" evidence="16">
    <location>
        <begin position="215"/>
        <end position="409"/>
    </location>
</feature>
<keyword evidence="9" id="KW-0342">GTP-binding</keyword>
<dbReference type="GO" id="GO:0005525">
    <property type="term" value="F:GTP binding"/>
    <property type="evidence" value="ECO:0007669"/>
    <property type="project" value="UniProtKB-UniRule"/>
</dbReference>
<dbReference type="Gene3D" id="3.40.50.300">
    <property type="entry name" value="P-loop containing nucleotide triphosphate hydrolases"/>
    <property type="match status" value="1"/>
</dbReference>
<keyword evidence="7" id="KW-1005">Bacterial flagellum biogenesis</keyword>
<dbReference type="GO" id="GO:0015031">
    <property type="term" value="P:protein transport"/>
    <property type="evidence" value="ECO:0007669"/>
    <property type="project" value="UniProtKB-KW"/>
</dbReference>
<comment type="subcellular location">
    <subcellularLocation>
        <location evidence="1">Cell membrane</location>
        <topology evidence="1">Peripheral membrane protein</topology>
        <orientation evidence="1">Cytoplasmic side</orientation>
    </subcellularLocation>
</comment>
<dbReference type="Proteomes" id="UP001198893">
    <property type="component" value="Unassembled WGS sequence"/>
</dbReference>
<evidence type="ECO:0000256" key="12">
    <source>
        <dbReference type="ARBA" id="ARBA00025337"/>
    </source>
</evidence>
<evidence type="ECO:0000256" key="7">
    <source>
        <dbReference type="ARBA" id="ARBA00022795"/>
    </source>
</evidence>
<dbReference type="GO" id="GO:0005886">
    <property type="term" value="C:plasma membrane"/>
    <property type="evidence" value="ECO:0007669"/>
    <property type="project" value="UniProtKB-SubCell"/>
</dbReference>
<keyword evidence="10" id="KW-0472">Membrane</keyword>